<evidence type="ECO:0000313" key="9">
    <source>
        <dbReference type="Proteomes" id="UP001164746"/>
    </source>
</evidence>
<dbReference type="PANTHER" id="PTHR13468">
    <property type="entry name" value="DEK PROTEIN"/>
    <property type="match status" value="1"/>
</dbReference>
<keyword evidence="9" id="KW-1185">Reference proteome</keyword>
<sequence length="368" mass="42227">MSDINKSLSEEVEDKKEETSMEIEDKTEKKEVATEEENDSSEDKNVTKTKDDEEEEDDEEDDEPQVGLLEQPLVLEEGKKRERKKVERLDKEIMQQQQAAAAESVMEIKEGKGRALGDIPFIEFMIGRKKCEDLKPLHRLLFKKPGKLQLVKKHLRQFSGFPFSTSDQEYEKRLQLIKTYTISMLKVVAEVLDLQRGGTKGDLVDRIMEWLQKPEDSGRKIPQPKKKRKSKGGDSEKKSRGKKKSVKKEKKEKMLEDDEESEEEGKGDDSEEEDAKGDDSEEEKEEAKGDDSEEDEANSESDDDAPLVGKAKSPPSNDELKDLIKKMLENANLEQVTMKTILKDVFAKYPSFDLTDRKDFIKNTVKQM</sequence>
<keyword evidence="4" id="KW-0539">Nucleus</keyword>
<proteinExistence type="predicted"/>
<dbReference type="PROSITE" id="PS50800">
    <property type="entry name" value="SAP"/>
    <property type="match status" value="1"/>
</dbReference>
<evidence type="ECO:0000256" key="2">
    <source>
        <dbReference type="ARBA" id="ARBA00022853"/>
    </source>
</evidence>
<feature type="compositionally biased region" description="Basic residues" evidence="5">
    <location>
        <begin position="239"/>
        <end position="248"/>
    </location>
</feature>
<evidence type="ECO:0000256" key="4">
    <source>
        <dbReference type="ARBA" id="ARBA00023242"/>
    </source>
</evidence>
<gene>
    <name evidence="8" type="ORF">MAR_037170</name>
</gene>
<feature type="compositionally biased region" description="Acidic residues" evidence="5">
    <location>
        <begin position="255"/>
        <end position="284"/>
    </location>
</feature>
<organism evidence="8 9">
    <name type="scientific">Mya arenaria</name>
    <name type="common">Soft-shell clam</name>
    <dbReference type="NCBI Taxonomy" id="6604"/>
    <lineage>
        <taxon>Eukaryota</taxon>
        <taxon>Metazoa</taxon>
        <taxon>Spiralia</taxon>
        <taxon>Lophotrochozoa</taxon>
        <taxon>Mollusca</taxon>
        <taxon>Bivalvia</taxon>
        <taxon>Autobranchia</taxon>
        <taxon>Heteroconchia</taxon>
        <taxon>Euheterodonta</taxon>
        <taxon>Imparidentia</taxon>
        <taxon>Neoheterodontei</taxon>
        <taxon>Myida</taxon>
        <taxon>Myoidea</taxon>
        <taxon>Myidae</taxon>
        <taxon>Mya</taxon>
    </lineage>
</organism>
<feature type="compositionally biased region" description="Acidic residues" evidence="5">
    <location>
        <begin position="52"/>
        <end position="64"/>
    </location>
</feature>
<feature type="region of interest" description="Disordered" evidence="5">
    <location>
        <begin position="1"/>
        <end position="81"/>
    </location>
</feature>
<dbReference type="Gene3D" id="1.10.10.60">
    <property type="entry name" value="Homeodomain-like"/>
    <property type="match status" value="1"/>
</dbReference>
<evidence type="ECO:0000259" key="6">
    <source>
        <dbReference type="PROSITE" id="PS50800"/>
    </source>
</evidence>
<feature type="compositionally biased region" description="Basic and acidic residues" evidence="5">
    <location>
        <begin position="13"/>
        <end position="33"/>
    </location>
</feature>
<evidence type="ECO:0000256" key="5">
    <source>
        <dbReference type="SAM" id="MobiDB-lite"/>
    </source>
</evidence>
<dbReference type="PANTHER" id="PTHR13468:SF1">
    <property type="entry name" value="PROTEIN DEK"/>
    <property type="match status" value="1"/>
</dbReference>
<keyword evidence="3" id="KW-0238">DNA-binding</keyword>
<evidence type="ECO:0000259" key="7">
    <source>
        <dbReference type="PROSITE" id="PS51998"/>
    </source>
</evidence>
<dbReference type="Pfam" id="PF08766">
    <property type="entry name" value="DEK_C"/>
    <property type="match status" value="1"/>
</dbReference>
<dbReference type="Proteomes" id="UP001164746">
    <property type="component" value="Chromosome 13"/>
</dbReference>
<dbReference type="PROSITE" id="PS51998">
    <property type="entry name" value="DEK_C"/>
    <property type="match status" value="1"/>
</dbReference>
<keyword evidence="2" id="KW-0156">Chromatin regulator</keyword>
<protein>
    <submittedName>
        <fullName evidence="8">DEK-like protein</fullName>
    </submittedName>
</protein>
<feature type="compositionally biased region" description="Acidic residues" evidence="5">
    <location>
        <begin position="291"/>
        <end position="305"/>
    </location>
</feature>
<feature type="domain" description="SAP" evidence="6">
    <location>
        <begin position="177"/>
        <end position="211"/>
    </location>
</feature>
<feature type="domain" description="DEK-C" evidence="7">
    <location>
        <begin position="314"/>
        <end position="368"/>
    </location>
</feature>
<reference evidence="8" key="1">
    <citation type="submission" date="2022-11" db="EMBL/GenBank/DDBJ databases">
        <title>Centuries of genome instability and evolution in soft-shell clam transmissible cancer (bioRxiv).</title>
        <authorList>
            <person name="Hart S.F.M."/>
            <person name="Yonemitsu M.A."/>
            <person name="Giersch R.M."/>
            <person name="Beal B.F."/>
            <person name="Arriagada G."/>
            <person name="Davis B.W."/>
            <person name="Ostrander E.A."/>
            <person name="Goff S.P."/>
            <person name="Metzger M.J."/>
        </authorList>
    </citation>
    <scope>NUCLEOTIDE SEQUENCE</scope>
    <source>
        <strain evidence="8">MELC-2E11</strain>
        <tissue evidence="8">Siphon/mantle</tissue>
    </source>
</reference>
<evidence type="ECO:0000256" key="1">
    <source>
        <dbReference type="ARBA" id="ARBA00004123"/>
    </source>
</evidence>
<name>A0ABY7FWE1_MYAAR</name>
<evidence type="ECO:0000256" key="3">
    <source>
        <dbReference type="ARBA" id="ARBA00023125"/>
    </source>
</evidence>
<evidence type="ECO:0000313" key="8">
    <source>
        <dbReference type="EMBL" id="WAR23501.1"/>
    </source>
</evidence>
<accession>A0ABY7FWE1</accession>
<feature type="region of interest" description="Disordered" evidence="5">
    <location>
        <begin position="214"/>
        <end position="318"/>
    </location>
</feature>
<feature type="compositionally biased region" description="Basic and acidic residues" evidence="5">
    <location>
        <begin position="41"/>
        <end position="51"/>
    </location>
</feature>
<dbReference type="InterPro" id="IPR014876">
    <property type="entry name" value="DEK_C"/>
</dbReference>
<dbReference type="InterPro" id="IPR044198">
    <property type="entry name" value="DEK"/>
</dbReference>
<dbReference type="SUPFAM" id="SSF109715">
    <property type="entry name" value="DEK C-terminal domain"/>
    <property type="match status" value="1"/>
</dbReference>
<dbReference type="EMBL" id="CP111024">
    <property type="protein sequence ID" value="WAR23501.1"/>
    <property type="molecule type" value="Genomic_DNA"/>
</dbReference>
<dbReference type="InterPro" id="IPR003034">
    <property type="entry name" value="SAP_dom"/>
</dbReference>
<comment type="subcellular location">
    <subcellularLocation>
        <location evidence="1">Nucleus</location>
    </subcellularLocation>
</comment>